<dbReference type="FunFam" id="3.40.50.2020:FF:000020">
    <property type="entry name" value="Bifunctional protein PyrR"/>
    <property type="match status" value="1"/>
</dbReference>
<evidence type="ECO:0000313" key="6">
    <source>
        <dbReference type="EMBL" id="MBI3128257.1"/>
    </source>
</evidence>
<dbReference type="NCBIfam" id="NF003549">
    <property type="entry name" value="PRK05205.1-5"/>
    <property type="match status" value="1"/>
</dbReference>
<feature type="domain" description="Phosphoribosyltransferase" evidence="5">
    <location>
        <begin position="11"/>
        <end position="146"/>
    </location>
</feature>
<proteinExistence type="inferred from homology"/>
<dbReference type="InterPro" id="IPR029057">
    <property type="entry name" value="PRTase-like"/>
</dbReference>
<dbReference type="PANTHER" id="PTHR11608">
    <property type="entry name" value="BIFUNCTIONAL PROTEIN PYRR"/>
    <property type="match status" value="1"/>
</dbReference>
<evidence type="ECO:0000313" key="7">
    <source>
        <dbReference type="Proteomes" id="UP000782312"/>
    </source>
</evidence>
<comment type="caution">
    <text evidence="6">The sequence shown here is derived from an EMBL/GenBank/DDBJ whole genome shotgun (WGS) entry which is preliminary data.</text>
</comment>
<comment type="catalytic activity">
    <reaction evidence="4">
        <text>UMP + diphosphate = 5-phospho-alpha-D-ribose 1-diphosphate + uracil</text>
        <dbReference type="Rhea" id="RHEA:13017"/>
        <dbReference type="ChEBI" id="CHEBI:17568"/>
        <dbReference type="ChEBI" id="CHEBI:33019"/>
        <dbReference type="ChEBI" id="CHEBI:57865"/>
        <dbReference type="ChEBI" id="CHEBI:58017"/>
        <dbReference type="EC" id="2.4.2.9"/>
    </reaction>
</comment>
<dbReference type="Proteomes" id="UP000782312">
    <property type="component" value="Unassembled WGS sequence"/>
</dbReference>
<dbReference type="SUPFAM" id="SSF53271">
    <property type="entry name" value="PRTase-like"/>
    <property type="match status" value="1"/>
</dbReference>
<dbReference type="EMBL" id="JACPUR010000025">
    <property type="protein sequence ID" value="MBI3128257.1"/>
    <property type="molecule type" value="Genomic_DNA"/>
</dbReference>
<dbReference type="GO" id="GO:0006355">
    <property type="term" value="P:regulation of DNA-templated transcription"/>
    <property type="evidence" value="ECO:0007669"/>
    <property type="project" value="UniProtKB-UniRule"/>
</dbReference>
<evidence type="ECO:0000256" key="2">
    <source>
        <dbReference type="ARBA" id="ARBA00023015"/>
    </source>
</evidence>
<evidence type="ECO:0000256" key="3">
    <source>
        <dbReference type="ARBA" id="ARBA00023163"/>
    </source>
</evidence>
<dbReference type="HAMAP" id="MF_01219">
    <property type="entry name" value="PyrR"/>
    <property type="match status" value="1"/>
</dbReference>
<accession>A0A932HZP5</accession>
<dbReference type="AlphaFoldDB" id="A0A932HZP5"/>
<protein>
    <recommendedName>
        <fullName evidence="4">Bifunctional protein PyrR</fullName>
    </recommendedName>
    <domain>
        <recommendedName>
            <fullName evidence="4">Pyrimidine operon regulatory protein</fullName>
        </recommendedName>
    </domain>
    <domain>
        <recommendedName>
            <fullName evidence="4">Uracil phosphoribosyltransferase</fullName>
            <shortName evidence="4">UPRTase</shortName>
            <ecNumber evidence="4">2.4.2.9</ecNumber>
        </recommendedName>
    </domain>
</protein>
<keyword evidence="3 4" id="KW-0804">Transcription</keyword>
<evidence type="ECO:0000256" key="1">
    <source>
        <dbReference type="ARBA" id="ARBA00005565"/>
    </source>
</evidence>
<sequence>MEREELGPDQIRRTLRRLAHEIVEQTGDLAPLALVGVRTRGVHIARRLARDIEALSGTLPPVGALDVTLYRDDLDREAGARAKLQRTDLPFSCHDREIVLVDDVLYTGRTTRAALAALVSFGRPRRVRLAVMADRGERELPVRADFIGKNLSVLPGTEVKVLLEEIDGRDALVVRAKGTVPGTPSRSHAPEETP</sequence>
<dbReference type="CDD" id="cd06223">
    <property type="entry name" value="PRTases_typeI"/>
    <property type="match status" value="1"/>
</dbReference>
<dbReference type="InterPro" id="IPR050137">
    <property type="entry name" value="PyrR_bifunctional"/>
</dbReference>
<dbReference type="InterPro" id="IPR000836">
    <property type="entry name" value="PRTase_dom"/>
</dbReference>
<reference evidence="6" key="1">
    <citation type="submission" date="2020-07" db="EMBL/GenBank/DDBJ databases">
        <title>Huge and variable diversity of episymbiotic CPR bacteria and DPANN archaea in groundwater ecosystems.</title>
        <authorList>
            <person name="He C.Y."/>
            <person name="Keren R."/>
            <person name="Whittaker M."/>
            <person name="Farag I.F."/>
            <person name="Doudna J."/>
            <person name="Cate J.H.D."/>
            <person name="Banfield J.F."/>
        </authorList>
    </citation>
    <scope>NUCLEOTIDE SEQUENCE</scope>
    <source>
        <strain evidence="6">NC_groundwater_763_Ag_S-0.2um_68_21</strain>
    </source>
</reference>
<dbReference type="GO" id="GO:0004845">
    <property type="term" value="F:uracil phosphoribosyltransferase activity"/>
    <property type="evidence" value="ECO:0007669"/>
    <property type="project" value="UniProtKB-UniRule"/>
</dbReference>
<organism evidence="6 7">
    <name type="scientific">Tectimicrobiota bacterium</name>
    <dbReference type="NCBI Taxonomy" id="2528274"/>
    <lineage>
        <taxon>Bacteria</taxon>
        <taxon>Pseudomonadati</taxon>
        <taxon>Nitrospinota/Tectimicrobiota group</taxon>
        <taxon>Candidatus Tectimicrobiota</taxon>
    </lineage>
</organism>
<dbReference type="InterPro" id="IPR023050">
    <property type="entry name" value="PyrR"/>
</dbReference>
<dbReference type="PANTHER" id="PTHR11608:SF0">
    <property type="entry name" value="BIFUNCTIONAL PROTEIN PYRR"/>
    <property type="match status" value="1"/>
</dbReference>
<dbReference type="NCBIfam" id="NF003545">
    <property type="entry name" value="PRK05205.1-1"/>
    <property type="match status" value="1"/>
</dbReference>
<dbReference type="EC" id="2.4.2.9" evidence="4"/>
<keyword evidence="2 4" id="KW-0805">Transcription regulation</keyword>
<dbReference type="Pfam" id="PF00156">
    <property type="entry name" value="Pribosyltran"/>
    <property type="match status" value="1"/>
</dbReference>
<comment type="similarity">
    <text evidence="1 4">Belongs to the purine/pyrimidine phosphoribosyltransferase family. PyrR subfamily.</text>
</comment>
<feature type="short sequence motif" description="PRPP-binding" evidence="4">
    <location>
        <begin position="98"/>
        <end position="110"/>
    </location>
</feature>
<evidence type="ECO:0000256" key="4">
    <source>
        <dbReference type="HAMAP-Rule" id="MF_01219"/>
    </source>
</evidence>
<evidence type="ECO:0000259" key="5">
    <source>
        <dbReference type="Pfam" id="PF00156"/>
    </source>
</evidence>
<keyword evidence="4 6" id="KW-0328">Glycosyltransferase</keyword>
<gene>
    <name evidence="4 6" type="primary">pyrR</name>
    <name evidence="6" type="ORF">HYZ11_11680</name>
</gene>
<dbReference type="Gene3D" id="3.40.50.2020">
    <property type="match status" value="1"/>
</dbReference>
<comment type="function">
    <text evidence="4">Regulates the transcription of the pyrimidine nucleotide (pyr) operon in response to exogenous pyrimidines.</text>
</comment>
<name>A0A932HZP5_UNCTE</name>
<comment type="function">
    <text evidence="4">Also displays a weak uracil phosphoribosyltransferase activity which is not physiologically significant.</text>
</comment>
<keyword evidence="4 6" id="KW-0808">Transferase</keyword>